<reference evidence="3 4" key="1">
    <citation type="journal article" date="2016" name="Nat. Commun.">
        <title>Thousands of microbial genomes shed light on interconnected biogeochemical processes in an aquifer system.</title>
        <authorList>
            <person name="Anantharaman K."/>
            <person name="Brown C.T."/>
            <person name="Hug L.A."/>
            <person name="Sharon I."/>
            <person name="Castelle C.J."/>
            <person name="Probst A.J."/>
            <person name="Thomas B.C."/>
            <person name="Singh A."/>
            <person name="Wilkins M.J."/>
            <person name="Karaoz U."/>
            <person name="Brodie E.L."/>
            <person name="Williams K.H."/>
            <person name="Hubbard S.S."/>
            <person name="Banfield J.F."/>
        </authorList>
    </citation>
    <scope>NUCLEOTIDE SEQUENCE [LARGE SCALE GENOMIC DNA]</scope>
</reference>
<proteinExistence type="predicted"/>
<accession>A0A1F8BNQ0</accession>
<dbReference type="PANTHER" id="PTHR11138:SF5">
    <property type="entry name" value="METHIONYL-TRNA FORMYLTRANSFERASE, MITOCHONDRIAL"/>
    <property type="match status" value="1"/>
</dbReference>
<gene>
    <name evidence="3" type="ORF">A3A52_05140</name>
</gene>
<dbReference type="GO" id="GO:0005829">
    <property type="term" value="C:cytosol"/>
    <property type="evidence" value="ECO:0007669"/>
    <property type="project" value="TreeGrafter"/>
</dbReference>
<dbReference type="InterPro" id="IPR011034">
    <property type="entry name" value="Formyl_transferase-like_C_sf"/>
</dbReference>
<dbReference type="Pfam" id="PF00551">
    <property type="entry name" value="Formyl_trans_N"/>
    <property type="match status" value="1"/>
</dbReference>
<organism evidence="3 4">
    <name type="scientific">Candidatus Woesebacteria bacterium RIFCSPLOWO2_01_FULL_39_14</name>
    <dbReference type="NCBI Taxonomy" id="1802518"/>
    <lineage>
        <taxon>Bacteria</taxon>
        <taxon>Candidatus Woeseibacteriota</taxon>
    </lineage>
</organism>
<dbReference type="AlphaFoldDB" id="A0A1F8BNQ0"/>
<dbReference type="SUPFAM" id="SSF53328">
    <property type="entry name" value="Formyltransferase"/>
    <property type="match status" value="1"/>
</dbReference>
<dbReference type="InterPro" id="IPR036477">
    <property type="entry name" value="Formyl_transf_N_sf"/>
</dbReference>
<dbReference type="PANTHER" id="PTHR11138">
    <property type="entry name" value="METHIONYL-TRNA FORMYLTRANSFERASE"/>
    <property type="match status" value="1"/>
</dbReference>
<sequence>MKIIFFGTPNYVLPVLESLHKTFKSKAGESPIAAVVTQTPKPVGRKQQLEYSPVDTWAHKKNVPIYFDGNDLIRNKVQADLGLIASYGKIIPKEVIEHFPKGIINVHFSLLPEFRGASPTEAAITTGQKEIGVSIFKIDELLDHGPIISQFTEVIQKDDTVETLRIKLFKRVAEVLMTLIPAYLQDKITLRDQDHSKATYTKIVKKEDAFIPPEFLNVALQGQAFKGKWNIPFIKDFEIEPTPRVIERYIRAMQPWPIAWTNIKILRDKEIKRLRILKSHLESSDTKATKPVPRAYTLVPDLVQLEGKLPVTWKQFLEGYTDIKFIQNPDIQT</sequence>
<protein>
    <recommendedName>
        <fullName evidence="1">methionyl-tRNA formyltransferase</fullName>
        <ecNumber evidence="1">2.1.2.9</ecNumber>
    </recommendedName>
</protein>
<feature type="domain" description="Formyl transferase N-terminal" evidence="2">
    <location>
        <begin position="1"/>
        <end position="176"/>
    </location>
</feature>
<evidence type="ECO:0000256" key="1">
    <source>
        <dbReference type="ARBA" id="ARBA00012261"/>
    </source>
</evidence>
<dbReference type="Gene3D" id="3.40.50.12230">
    <property type="match status" value="1"/>
</dbReference>
<dbReference type="CDD" id="cd08646">
    <property type="entry name" value="FMT_core_Met-tRNA-FMT_N"/>
    <property type="match status" value="1"/>
</dbReference>
<name>A0A1F8BNQ0_9BACT</name>
<dbReference type="EMBL" id="MGHE01000001">
    <property type="protein sequence ID" value="OGM65686.1"/>
    <property type="molecule type" value="Genomic_DNA"/>
</dbReference>
<dbReference type="SUPFAM" id="SSF50486">
    <property type="entry name" value="FMT C-terminal domain-like"/>
    <property type="match status" value="1"/>
</dbReference>
<dbReference type="GO" id="GO:0004479">
    <property type="term" value="F:methionyl-tRNA formyltransferase activity"/>
    <property type="evidence" value="ECO:0007669"/>
    <property type="project" value="UniProtKB-EC"/>
</dbReference>
<comment type="caution">
    <text evidence="3">The sequence shown here is derived from an EMBL/GenBank/DDBJ whole genome shotgun (WGS) entry which is preliminary data.</text>
</comment>
<dbReference type="Proteomes" id="UP000177060">
    <property type="component" value="Unassembled WGS sequence"/>
</dbReference>
<dbReference type="EC" id="2.1.2.9" evidence="1"/>
<dbReference type="InterPro" id="IPR002376">
    <property type="entry name" value="Formyl_transf_N"/>
</dbReference>
<dbReference type="InterPro" id="IPR041711">
    <property type="entry name" value="Met-tRNA-FMT_N"/>
</dbReference>
<evidence type="ECO:0000313" key="3">
    <source>
        <dbReference type="EMBL" id="OGM65686.1"/>
    </source>
</evidence>
<evidence type="ECO:0000313" key="4">
    <source>
        <dbReference type="Proteomes" id="UP000177060"/>
    </source>
</evidence>
<evidence type="ECO:0000259" key="2">
    <source>
        <dbReference type="Pfam" id="PF00551"/>
    </source>
</evidence>